<evidence type="ECO:0000313" key="2">
    <source>
        <dbReference type="Proteomes" id="UP001152533"/>
    </source>
</evidence>
<dbReference type="AlphaFoldDB" id="A0A9W4WLE5"/>
<proteinExistence type="predicted"/>
<dbReference type="InterPro" id="IPR032675">
    <property type="entry name" value="LRR_dom_sf"/>
</dbReference>
<dbReference type="EMBL" id="CAMGZC010000677">
    <property type="protein sequence ID" value="CAI0649306.1"/>
    <property type="molecule type" value="Genomic_DNA"/>
</dbReference>
<dbReference type="Gene3D" id="3.80.10.10">
    <property type="entry name" value="Ribonuclease Inhibitor"/>
    <property type="match status" value="1"/>
</dbReference>
<evidence type="ECO:0000313" key="1">
    <source>
        <dbReference type="EMBL" id="CAI0649306.1"/>
    </source>
</evidence>
<protein>
    <recommendedName>
        <fullName evidence="3">Leucine rich repeat domain-containing protein</fullName>
    </recommendedName>
</protein>
<accession>A0A9W4WLE5</accession>
<comment type="caution">
    <text evidence="1">The sequence shown here is derived from an EMBL/GenBank/DDBJ whole genome shotgun (WGS) entry which is preliminary data.</text>
</comment>
<organism evidence="1 2">
    <name type="scientific">Colletotrichum noveboracense</name>
    <dbReference type="NCBI Taxonomy" id="2664923"/>
    <lineage>
        <taxon>Eukaryota</taxon>
        <taxon>Fungi</taxon>
        <taxon>Dikarya</taxon>
        <taxon>Ascomycota</taxon>
        <taxon>Pezizomycotina</taxon>
        <taxon>Sordariomycetes</taxon>
        <taxon>Hypocreomycetidae</taxon>
        <taxon>Glomerellales</taxon>
        <taxon>Glomerellaceae</taxon>
        <taxon>Colletotrichum</taxon>
        <taxon>Colletotrichum gloeosporioides species complex</taxon>
    </lineage>
</organism>
<reference evidence="1" key="1">
    <citation type="submission" date="2022-08" db="EMBL/GenBank/DDBJ databases">
        <authorList>
            <person name="Giroux E."/>
            <person name="Giroux E."/>
        </authorList>
    </citation>
    <scope>NUCLEOTIDE SEQUENCE</scope>
    <source>
        <strain evidence="1">H1091258</strain>
    </source>
</reference>
<dbReference type="SUPFAM" id="SSF52047">
    <property type="entry name" value="RNI-like"/>
    <property type="match status" value="1"/>
</dbReference>
<keyword evidence="2" id="KW-1185">Reference proteome</keyword>
<dbReference type="Proteomes" id="UP001152533">
    <property type="component" value="Unassembled WGS sequence"/>
</dbReference>
<evidence type="ECO:0008006" key="3">
    <source>
        <dbReference type="Google" id="ProtNLM"/>
    </source>
</evidence>
<sequence length="802" mass="89224">MAQDTQLPSYQDAVSRLDWLELVAPYVEYKDFSSLCSVSTHFYAIFAPRLWNDPLVAVRRLGLDPSDDLDWYLTFAFDRVQHIRQSTLSLITTLDFRVFAKDTAHFHNTNRTIPETLRLLPRVLPNLRCILLDGHTEADPATLNAAPNSGASPPLLVLSMAHCEAQLPSAFFTSNIFQHLVYLDVSGLPGSLQPLLAVAHGCRHLCHLKALKARRREINDGLALQLFQAFKGRLWSLDLSENNVTDAIIDEFVALCFNSPSLRSQSRFMAEGKLSSDGHGNDSHGRFVSTQESDWSGTFKHPERHFVDAPVYSADATRDLQEDEAVRSNGSAPLRRDIADHVKAALAGSMDRPVPAWAEVPHLDVCTAPAGITHLHISDTHITSAGVERLIRNSQGQLEELSCDGLAFQPVQRSDARQSLPWPKDVRLSGVLGCSHVFRPVFSSNLRALRVHHSLVTQIPTLEVEAFSKMACNWLAETTVRERSEMAFSQAFEPDLNPRLTSLTLTNIPRRSSGPVIEKLVHFLKLLGLQERAIQETSSSLSVSLSSTRRCPALLRGVRHLRLEFEAESTEDSAGFSTSDDLDAGDLLDGGEGFSFFSDELHQPRPQNATKKQAADVEATAMHLADPVTGRFTFFPFSEYEGEYMDLHDTWHGQSFQRKVWIGPGVPTTAAINEYMKLVQHSVLRTRVGPATPDHIKAGVPQGALLFHAAWDAIVMPPELKPPKPAKLHEMRDVLEAIKKFRLESRAEYEAAKKAAVGGMARFRTAVYAEVVKTALEPTKGSVPAPMLCRIWDEGRPWLLMR</sequence>
<gene>
    <name evidence="1" type="ORF">CGXH109_LOCUS84467</name>
</gene>
<name>A0A9W4WLE5_9PEZI</name>